<reference evidence="11" key="1">
    <citation type="journal article" date="2014" name="Int. J. Syst. Evol. Microbiol.">
        <title>Complete genome sequence of Corynebacterium casei LMG S-19264T (=DSM 44701T), isolated from a smear-ripened cheese.</title>
        <authorList>
            <consortium name="US DOE Joint Genome Institute (JGI-PGF)"/>
            <person name="Walter F."/>
            <person name="Albersmeier A."/>
            <person name="Kalinowski J."/>
            <person name="Ruckert C."/>
        </authorList>
    </citation>
    <scope>NUCLEOTIDE SEQUENCE</scope>
    <source>
        <strain evidence="11">NBRC 110023</strain>
    </source>
</reference>
<protein>
    <recommendedName>
        <fullName evidence="3 9">Phosphate transport system permease protein PstA</fullName>
    </recommendedName>
</protein>
<reference evidence="11" key="2">
    <citation type="submission" date="2023-01" db="EMBL/GenBank/DDBJ databases">
        <title>Draft genome sequence of Agaribacter marinus strain NBRC 110023.</title>
        <authorList>
            <person name="Sun Q."/>
            <person name="Mori K."/>
        </authorList>
    </citation>
    <scope>NUCLEOTIDE SEQUENCE</scope>
    <source>
        <strain evidence="11">NBRC 110023</strain>
    </source>
</reference>
<feature type="transmembrane region" description="Helical" evidence="9">
    <location>
        <begin position="448"/>
        <end position="470"/>
    </location>
</feature>
<keyword evidence="7 9" id="KW-1133">Transmembrane helix</keyword>
<comment type="caution">
    <text evidence="11">The sequence shown here is derived from an EMBL/GenBank/DDBJ whole genome shotgun (WGS) entry which is preliminary data.</text>
</comment>
<dbReference type="Proteomes" id="UP001156601">
    <property type="component" value="Unassembled WGS sequence"/>
</dbReference>
<evidence type="ECO:0000313" key="12">
    <source>
        <dbReference type="Proteomes" id="UP001156601"/>
    </source>
</evidence>
<feature type="transmembrane region" description="Helical" evidence="9">
    <location>
        <begin position="281"/>
        <end position="302"/>
    </location>
</feature>
<evidence type="ECO:0000313" key="11">
    <source>
        <dbReference type="EMBL" id="GLR71083.1"/>
    </source>
</evidence>
<dbReference type="CDD" id="cd06261">
    <property type="entry name" value="TM_PBP2"/>
    <property type="match status" value="1"/>
</dbReference>
<dbReference type="Gene3D" id="1.10.3720.10">
    <property type="entry name" value="MetI-like"/>
    <property type="match status" value="1"/>
</dbReference>
<evidence type="ECO:0000256" key="3">
    <source>
        <dbReference type="ARBA" id="ARBA00016864"/>
    </source>
</evidence>
<gene>
    <name evidence="11" type="primary">pstA</name>
    <name evidence="11" type="ORF">GCM10007852_19910</name>
</gene>
<evidence type="ECO:0000259" key="10">
    <source>
        <dbReference type="PROSITE" id="PS50928"/>
    </source>
</evidence>
<evidence type="ECO:0000256" key="9">
    <source>
        <dbReference type="RuleBase" id="RU363043"/>
    </source>
</evidence>
<accession>A0AA37SWQ3</accession>
<dbReference type="InterPro" id="IPR035906">
    <property type="entry name" value="MetI-like_sf"/>
</dbReference>
<dbReference type="NCBIfam" id="TIGR00974">
    <property type="entry name" value="3a0107s02c"/>
    <property type="match status" value="1"/>
</dbReference>
<feature type="domain" description="ABC transmembrane type-1" evidence="10">
    <location>
        <begin position="235"/>
        <end position="467"/>
    </location>
</feature>
<feature type="transmembrane region" description="Helical" evidence="9">
    <location>
        <begin position="371"/>
        <end position="392"/>
    </location>
</feature>
<dbReference type="GO" id="GO:0005315">
    <property type="term" value="F:phosphate transmembrane transporter activity"/>
    <property type="evidence" value="ECO:0007669"/>
    <property type="project" value="InterPro"/>
</dbReference>
<name>A0AA37SWQ3_9ALTE</name>
<proteinExistence type="inferred from homology"/>
<dbReference type="SUPFAM" id="SSF161098">
    <property type="entry name" value="MetI-like"/>
    <property type="match status" value="1"/>
</dbReference>
<comment type="similarity">
    <text evidence="2 9">Belongs to the binding-protein-dependent transport system permease family. CysTW subfamily.</text>
</comment>
<evidence type="ECO:0000256" key="5">
    <source>
        <dbReference type="ARBA" id="ARBA00022475"/>
    </source>
</evidence>
<dbReference type="InterPro" id="IPR000515">
    <property type="entry name" value="MetI-like"/>
</dbReference>
<evidence type="ECO:0000256" key="8">
    <source>
        <dbReference type="ARBA" id="ARBA00023136"/>
    </source>
</evidence>
<evidence type="ECO:0000256" key="7">
    <source>
        <dbReference type="ARBA" id="ARBA00022989"/>
    </source>
</evidence>
<dbReference type="GO" id="GO:0035435">
    <property type="term" value="P:phosphate ion transmembrane transport"/>
    <property type="evidence" value="ECO:0007669"/>
    <property type="project" value="InterPro"/>
</dbReference>
<keyword evidence="5 9" id="KW-1003">Cell membrane</keyword>
<dbReference type="Pfam" id="PF00528">
    <property type="entry name" value="BPD_transp_1"/>
    <property type="match status" value="1"/>
</dbReference>
<keyword evidence="12" id="KW-1185">Reference proteome</keyword>
<comment type="subcellular location">
    <subcellularLocation>
        <location evidence="9">Cell inner membrane</location>
        <topology evidence="9">Multi-pass membrane protein</topology>
    </subcellularLocation>
    <subcellularLocation>
        <location evidence="1">Cell membrane</location>
        <topology evidence="1">Multi-pass membrane protein</topology>
    </subcellularLocation>
</comment>
<dbReference type="PANTHER" id="PTHR43470">
    <property type="entry name" value="PHOSPHATE TRANSPORT SYSTEM PERMEASE PROTEIN PSTA-RELATED"/>
    <property type="match status" value="1"/>
</dbReference>
<evidence type="ECO:0000256" key="4">
    <source>
        <dbReference type="ARBA" id="ARBA00022448"/>
    </source>
</evidence>
<organism evidence="11 12">
    <name type="scientific">Agaribacter marinus</name>
    <dbReference type="NCBI Taxonomy" id="1431249"/>
    <lineage>
        <taxon>Bacteria</taxon>
        <taxon>Pseudomonadati</taxon>
        <taxon>Pseudomonadota</taxon>
        <taxon>Gammaproteobacteria</taxon>
        <taxon>Alteromonadales</taxon>
        <taxon>Alteromonadaceae</taxon>
        <taxon>Agaribacter</taxon>
    </lineage>
</organism>
<dbReference type="PANTHER" id="PTHR43470:SF6">
    <property type="entry name" value="PHOSPHATE TRANSPORT SYSTEM PERMEASE PROTEIN PSTA"/>
    <property type="match status" value="1"/>
</dbReference>
<keyword evidence="4" id="KW-0813">Transport</keyword>
<feature type="transmembrane region" description="Helical" evidence="9">
    <location>
        <begin position="322"/>
        <end position="342"/>
    </location>
</feature>
<dbReference type="PROSITE" id="PS50928">
    <property type="entry name" value="ABC_TM1"/>
    <property type="match status" value="1"/>
</dbReference>
<dbReference type="GO" id="GO:0005886">
    <property type="term" value="C:plasma membrane"/>
    <property type="evidence" value="ECO:0007669"/>
    <property type="project" value="UniProtKB-SubCell"/>
</dbReference>
<keyword evidence="6 9" id="KW-0812">Transmembrane</keyword>
<evidence type="ECO:0000256" key="6">
    <source>
        <dbReference type="ARBA" id="ARBA00022692"/>
    </source>
</evidence>
<feature type="transmembrane region" description="Helical" evidence="9">
    <location>
        <begin position="231"/>
        <end position="260"/>
    </location>
</feature>
<sequence length="483" mass="53126">MVIFISYQGGRHFVPANVHLVTIKNTSGVAERHFQPTSSTATALENILKKRFSKQFERQPSLIPVVSVENRHDVIQIDSLGGNVYFGDFVELISPLENNVALEQLDNLLVTTQILNSELNEIQSQKLMPLHRAIAKMYAEKVGENSPALEKAYAEFYRWQSYADSIGKQLSDYKIALLDANGELFHVELSTVRDLTQPNKLGGIDTAIMVVSNIWQFLSNEPKQAATAGGVFPAIFGTLLMVLLMTIVVAPFGMIAAIYLHEYAPANRTTELIRIGISNMAAVPSVVYGVFGLGFFVYTLGGSIDQLLYSNNLPSPTFGTPGLLWASLTMGLLTLPVVIVSAEEGLRRVPSGLREGSYALGATKLETIQKVVLPMASPGMLTGIILAIARAAGEVAPLILVGAVKFAPNLPIDSEFPYVHLERQFMHLGVFIYDGAFHNQIESPSSSMMFASCMLLLLMVFLLNISAILFRKRLRDKYERSHM</sequence>
<dbReference type="InterPro" id="IPR005672">
    <property type="entry name" value="Phosphate_PstA"/>
</dbReference>
<evidence type="ECO:0000256" key="1">
    <source>
        <dbReference type="ARBA" id="ARBA00004651"/>
    </source>
</evidence>
<evidence type="ECO:0000256" key="2">
    <source>
        <dbReference type="ARBA" id="ARBA00007069"/>
    </source>
</evidence>
<comment type="caution">
    <text evidence="9">Lacks conserved residue(s) required for the propagation of feature annotation.</text>
</comment>
<dbReference type="AlphaFoldDB" id="A0AA37SWQ3"/>
<dbReference type="EMBL" id="BSOT01000005">
    <property type="protein sequence ID" value="GLR71083.1"/>
    <property type="molecule type" value="Genomic_DNA"/>
</dbReference>
<keyword evidence="8 9" id="KW-0472">Membrane</keyword>